<reference evidence="1 2" key="1">
    <citation type="submission" date="2015-01" db="EMBL/GenBank/DDBJ databases">
        <title>Evolution of Trichinella species and genotypes.</title>
        <authorList>
            <person name="Korhonen P.K."/>
            <person name="Edoardo P."/>
            <person name="Giuseppe L.R."/>
            <person name="Gasser R.B."/>
        </authorList>
    </citation>
    <scope>NUCLEOTIDE SEQUENCE [LARGE SCALE GENOMIC DNA]</scope>
    <source>
        <strain evidence="1">ISS120</strain>
    </source>
</reference>
<protein>
    <submittedName>
        <fullName evidence="1">Uncharacterized protein</fullName>
    </submittedName>
</protein>
<evidence type="ECO:0000313" key="2">
    <source>
        <dbReference type="Proteomes" id="UP000054653"/>
    </source>
</evidence>
<name>A0A0V1D1G3_TRIBR</name>
<proteinExistence type="predicted"/>
<sequence length="69" mass="8131">MVKLYLLKRQIKVQIRTATLTTVRRFKLIIGEKNMEAESVASSRYYQIFLRTSFKMLLSTGMETCFSFL</sequence>
<keyword evidence="2" id="KW-1185">Reference proteome</keyword>
<dbReference type="EMBL" id="JYDI01000057">
    <property type="protein sequence ID" value="KRY55345.1"/>
    <property type="molecule type" value="Genomic_DNA"/>
</dbReference>
<organism evidence="1 2">
    <name type="scientific">Trichinella britovi</name>
    <name type="common">Parasitic roundworm</name>
    <dbReference type="NCBI Taxonomy" id="45882"/>
    <lineage>
        <taxon>Eukaryota</taxon>
        <taxon>Metazoa</taxon>
        <taxon>Ecdysozoa</taxon>
        <taxon>Nematoda</taxon>
        <taxon>Enoplea</taxon>
        <taxon>Dorylaimia</taxon>
        <taxon>Trichinellida</taxon>
        <taxon>Trichinellidae</taxon>
        <taxon>Trichinella</taxon>
    </lineage>
</organism>
<evidence type="ECO:0000313" key="1">
    <source>
        <dbReference type="EMBL" id="KRY55345.1"/>
    </source>
</evidence>
<gene>
    <name evidence="1" type="ORF">T03_541</name>
</gene>
<dbReference type="Proteomes" id="UP000054653">
    <property type="component" value="Unassembled WGS sequence"/>
</dbReference>
<accession>A0A0V1D1G3</accession>
<dbReference type="AlphaFoldDB" id="A0A0V1D1G3"/>
<comment type="caution">
    <text evidence="1">The sequence shown here is derived from an EMBL/GenBank/DDBJ whole genome shotgun (WGS) entry which is preliminary data.</text>
</comment>